<evidence type="ECO:0000256" key="1">
    <source>
        <dbReference type="ARBA" id="ARBA00023242"/>
    </source>
</evidence>
<feature type="compositionally biased region" description="Low complexity" evidence="2">
    <location>
        <begin position="18"/>
        <end position="29"/>
    </location>
</feature>
<name>A0A2G5I871_CERBT</name>
<feature type="domain" description="Zn(2)-C6 fungal-type" evidence="3">
    <location>
        <begin position="55"/>
        <end position="84"/>
    </location>
</feature>
<dbReference type="PROSITE" id="PS00463">
    <property type="entry name" value="ZN2_CY6_FUNGAL_1"/>
    <property type="match status" value="1"/>
</dbReference>
<proteinExistence type="predicted"/>
<dbReference type="EMBL" id="LKMD01000100">
    <property type="protein sequence ID" value="PIB00985.1"/>
    <property type="molecule type" value="Genomic_DNA"/>
</dbReference>
<reference evidence="4 6" key="1">
    <citation type="submission" date="2015-10" db="EMBL/GenBank/DDBJ databases">
        <title>The cercosporin biosynthetic gene cluster was horizontally transferred to several fungal lineages and shown to be expanded in Cercospora beticola based on microsynteny with recipient genomes.</title>
        <authorList>
            <person name="De Jonge R."/>
            <person name="Ebert M.K."/>
            <person name="Suttle J.C."/>
            <person name="Jurick Ii W.M."/>
            <person name="Secor G.A."/>
            <person name="Thomma B.P."/>
            <person name="Van De Peer Y."/>
            <person name="Bolton M.D."/>
        </authorList>
    </citation>
    <scope>NUCLEOTIDE SEQUENCE [LARGE SCALE GENOMIC DNA]</scope>
    <source>
        <strain evidence="4 6">09-40</strain>
    </source>
</reference>
<dbReference type="SUPFAM" id="SSF57701">
    <property type="entry name" value="Zn2/Cys6 DNA-binding domain"/>
    <property type="match status" value="1"/>
</dbReference>
<dbReference type="SMART" id="SM00066">
    <property type="entry name" value="GAL4"/>
    <property type="match status" value="1"/>
</dbReference>
<dbReference type="CDD" id="cd00067">
    <property type="entry name" value="GAL4"/>
    <property type="match status" value="1"/>
</dbReference>
<dbReference type="Proteomes" id="UP000230605">
    <property type="component" value="Chromosome 1"/>
</dbReference>
<dbReference type="InterPro" id="IPR052783">
    <property type="entry name" value="Metabolic/Drug-Res_Regulator"/>
</dbReference>
<feature type="compositionally biased region" description="Polar residues" evidence="2">
    <location>
        <begin position="31"/>
        <end position="44"/>
    </location>
</feature>
<evidence type="ECO:0000313" key="5">
    <source>
        <dbReference type="EMBL" id="WPA97747.1"/>
    </source>
</evidence>
<organism evidence="4 6">
    <name type="scientific">Cercospora beticola</name>
    <name type="common">Sugarbeet leaf spot fungus</name>
    <dbReference type="NCBI Taxonomy" id="122368"/>
    <lineage>
        <taxon>Eukaryota</taxon>
        <taxon>Fungi</taxon>
        <taxon>Dikarya</taxon>
        <taxon>Ascomycota</taxon>
        <taxon>Pezizomycotina</taxon>
        <taxon>Dothideomycetes</taxon>
        <taxon>Dothideomycetidae</taxon>
        <taxon>Mycosphaerellales</taxon>
        <taxon>Mycosphaerellaceae</taxon>
        <taxon>Cercospora</taxon>
    </lineage>
</organism>
<feature type="region of interest" description="Disordered" evidence="2">
    <location>
        <begin position="224"/>
        <end position="281"/>
    </location>
</feature>
<evidence type="ECO:0000256" key="2">
    <source>
        <dbReference type="SAM" id="MobiDB-lite"/>
    </source>
</evidence>
<keyword evidence="7" id="KW-1185">Reference proteome</keyword>
<dbReference type="Proteomes" id="UP001302367">
    <property type="component" value="Chromosome 2"/>
</dbReference>
<evidence type="ECO:0000313" key="7">
    <source>
        <dbReference type="Proteomes" id="UP001302367"/>
    </source>
</evidence>
<dbReference type="Gene3D" id="4.10.240.10">
    <property type="entry name" value="Zn(2)-C6 fungal-type DNA-binding domain"/>
    <property type="match status" value="1"/>
</dbReference>
<evidence type="ECO:0000313" key="4">
    <source>
        <dbReference type="EMBL" id="PIB00985.1"/>
    </source>
</evidence>
<dbReference type="EMBL" id="CP134185">
    <property type="protein sequence ID" value="WPA97747.1"/>
    <property type="molecule type" value="Genomic_DNA"/>
</dbReference>
<dbReference type="PANTHER" id="PTHR47655">
    <property type="entry name" value="QUINIC ACID UTILIZATION ACTIVATOR"/>
    <property type="match status" value="1"/>
</dbReference>
<dbReference type="GO" id="GO:0008270">
    <property type="term" value="F:zinc ion binding"/>
    <property type="evidence" value="ECO:0007669"/>
    <property type="project" value="InterPro"/>
</dbReference>
<dbReference type="PROSITE" id="PS50048">
    <property type="entry name" value="ZN2_CY6_FUNGAL_2"/>
    <property type="match status" value="1"/>
</dbReference>
<dbReference type="PANTHER" id="PTHR47655:SF3">
    <property type="entry name" value="ZN(II)2CYS6 TRANSCRIPTION FACTOR (EUROFUNG)"/>
    <property type="match status" value="1"/>
</dbReference>
<feature type="region of interest" description="Disordered" evidence="2">
    <location>
        <begin position="18"/>
        <end position="44"/>
    </location>
</feature>
<evidence type="ECO:0000313" key="6">
    <source>
        <dbReference type="Proteomes" id="UP000230605"/>
    </source>
</evidence>
<dbReference type="OrthoDB" id="4151048at2759"/>
<dbReference type="InterPro" id="IPR036864">
    <property type="entry name" value="Zn2-C6_fun-type_DNA-bd_sf"/>
</dbReference>
<reference evidence="5 7" key="2">
    <citation type="submission" date="2023-09" db="EMBL/GenBank/DDBJ databases">
        <title>Complete-Gapless Cercospora beticola genome.</title>
        <authorList>
            <person name="Wyatt N.A."/>
            <person name="Spanner R.E."/>
            <person name="Bolton M.D."/>
        </authorList>
    </citation>
    <scope>NUCLEOTIDE SEQUENCE [LARGE SCALE GENOMIC DNA]</scope>
    <source>
        <strain evidence="5">Cb09-40</strain>
    </source>
</reference>
<accession>A0A2G5I871</accession>
<gene>
    <name evidence="4" type="ORF">CB0940_02122</name>
    <name evidence="5" type="ORF">RHO25_002358</name>
</gene>
<keyword evidence="1" id="KW-0539">Nucleus</keyword>
<dbReference type="AlphaFoldDB" id="A0A2G5I871"/>
<dbReference type="Pfam" id="PF00172">
    <property type="entry name" value="Zn_clus"/>
    <property type="match status" value="1"/>
</dbReference>
<feature type="compositionally biased region" description="Polar residues" evidence="2">
    <location>
        <begin position="244"/>
        <end position="260"/>
    </location>
</feature>
<dbReference type="GO" id="GO:0000981">
    <property type="term" value="F:DNA-binding transcription factor activity, RNA polymerase II-specific"/>
    <property type="evidence" value="ECO:0007669"/>
    <property type="project" value="InterPro"/>
</dbReference>
<protein>
    <submittedName>
        <fullName evidence="4">Fluconazole resistance protein 1</fullName>
    </submittedName>
</protein>
<evidence type="ECO:0000259" key="3">
    <source>
        <dbReference type="PROSITE" id="PS50048"/>
    </source>
</evidence>
<sequence length="373" mass="41691">MSHRGQLSCLNSQPVAYHSHSMTPSSHSPVNKMTPSRTASQDSTADGIRKRVCKACDRCRLKKSKCDGSNPCTRCKTDNAICVFGERKKSHDKVYPKGYVEMLEQQQGQLVSGLVELYERLVKADAWTGPQVEEHDGKPYTHHILAALDLLETRDGTAVEFEEDTEKLQAKLIAGGAGMAGHPRRSSISSDSEHSQHSHARSQSHGTPQLSQPAPIFKEEFKFGVNSEPSSPPAPSPVHRSQRHSFQQPAHPSPLQQSSPAGEDPTMFQPEWQNYPPANDNKYATQQMMRNDFSMQAPSMHQQMSMSGLPTSFQQWDAPQDFTFDMMQDPMQNCFDPSMNAVQNNRYTGPDMTGMYHQDNMDLDFGNFVSVQT</sequence>
<feature type="region of interest" description="Disordered" evidence="2">
    <location>
        <begin position="175"/>
        <end position="212"/>
    </location>
</feature>
<dbReference type="InterPro" id="IPR001138">
    <property type="entry name" value="Zn2Cys6_DnaBD"/>
</dbReference>